<feature type="region of interest" description="Disordered" evidence="1">
    <location>
        <begin position="33"/>
        <end position="67"/>
    </location>
</feature>
<evidence type="ECO:0000313" key="4">
    <source>
        <dbReference type="Proteomes" id="UP000070720"/>
    </source>
</evidence>
<reference evidence="2 4" key="4">
    <citation type="journal article" date="2015" name="BMC Genomics">
        <title>The completed genome sequence of the pathogenic ascomycete fungus Fusarium graminearum.</title>
        <authorList>
            <person name="King R."/>
            <person name="Urban M."/>
            <person name="Hammond-Kosack M.C."/>
            <person name="Hassani-Pak K."/>
            <person name="Hammond-Kosack K.E."/>
        </authorList>
    </citation>
    <scope>NUCLEOTIDE SEQUENCE [LARGE SCALE GENOMIC DNA]</scope>
    <source>
        <strain evidence="4">ATCC MYA-4620 / CBS 123657 / FGSC 9075 / NRRL 31084 / PH-1</strain>
        <strain evidence="2">PH-1</strain>
    </source>
</reference>
<reference evidence="3 4" key="2">
    <citation type="journal article" date="2010" name="Nature">
        <title>Comparative genomics reveals mobile pathogenicity chromosomes in Fusarium.</title>
        <authorList>
            <person name="Ma L.J."/>
            <person name="van der Does H.C."/>
            <person name="Borkovich K.A."/>
            <person name="Coleman J.J."/>
            <person name="Daboussi M.J."/>
            <person name="Di Pietro A."/>
            <person name="Dufresne M."/>
            <person name="Freitag M."/>
            <person name="Grabherr M."/>
            <person name="Henrissat B."/>
            <person name="Houterman P.M."/>
            <person name="Kang S."/>
            <person name="Shim W.B."/>
            <person name="Woloshuk C."/>
            <person name="Xie X."/>
            <person name="Xu J.R."/>
            <person name="Antoniw J."/>
            <person name="Baker S.E."/>
            <person name="Bluhm B.H."/>
            <person name="Breakspear A."/>
            <person name="Brown D.W."/>
            <person name="Butchko R.A."/>
            <person name="Chapman S."/>
            <person name="Coulson R."/>
            <person name="Coutinho P.M."/>
            <person name="Danchin E.G."/>
            <person name="Diener A."/>
            <person name="Gale L.R."/>
            <person name="Gardiner D.M."/>
            <person name="Goff S."/>
            <person name="Hammond-Kosack K.E."/>
            <person name="Hilburn K."/>
            <person name="Hua-Van A."/>
            <person name="Jonkers W."/>
            <person name="Kazan K."/>
            <person name="Kodira C.D."/>
            <person name="Koehrsen M."/>
            <person name="Kumar L."/>
            <person name="Lee Y.H."/>
            <person name="Li L."/>
            <person name="Manners J.M."/>
            <person name="Miranda-Saavedra D."/>
            <person name="Mukherjee M."/>
            <person name="Park G."/>
            <person name="Park J."/>
            <person name="Park S.Y."/>
            <person name="Proctor R.H."/>
            <person name="Regev A."/>
            <person name="Ruiz-Roldan M.C."/>
            <person name="Sain D."/>
            <person name="Sakthikumar S."/>
            <person name="Sykes S."/>
            <person name="Schwartz D.C."/>
            <person name="Turgeon B.G."/>
            <person name="Wapinski I."/>
            <person name="Yoder O."/>
            <person name="Young S."/>
            <person name="Zeng Q."/>
            <person name="Zhou S."/>
            <person name="Galagan J."/>
            <person name="Cuomo C.A."/>
            <person name="Kistler H.C."/>
            <person name="Rep M."/>
        </authorList>
    </citation>
    <scope>GENOME REANNOTATION</scope>
    <source>
        <strain evidence="4">ATCC MYA-4620 / CBS 123657 / FGSC 9075 / NRRL 31084 / PH-1</strain>
        <strain evidence="3">PH-1 / ATCC MYA-4620 / FGSC 9075 / NRRL 31084</strain>
    </source>
</reference>
<evidence type="ECO:0000313" key="2">
    <source>
        <dbReference type="EMBL" id="CEF75064.1"/>
    </source>
</evidence>
<protein>
    <submittedName>
        <fullName evidence="2">Chromosome 1, complete genome</fullName>
    </submittedName>
</protein>
<gene>
    <name evidence="2" type="ORF">FGRAMPH1_01T06519</name>
</gene>
<reference evidence="3" key="5">
    <citation type="submission" date="2017-01" db="UniProtKB">
        <authorList>
            <consortium name="EnsemblFungi"/>
        </authorList>
    </citation>
    <scope>IDENTIFICATION</scope>
    <source>
        <strain evidence="3">PH-1 / ATCC MYA-4620 / FGSC 9075 / NRRL 31084</strain>
    </source>
</reference>
<dbReference type="Proteomes" id="UP000070720">
    <property type="component" value="Chromosome 1"/>
</dbReference>
<evidence type="ECO:0000313" key="3">
    <source>
        <dbReference type="EnsemblFungi" id="CEF75064"/>
    </source>
</evidence>
<evidence type="ECO:0000256" key="1">
    <source>
        <dbReference type="SAM" id="MobiDB-lite"/>
    </source>
</evidence>
<reference evidence="3 4" key="1">
    <citation type="journal article" date="2007" name="Science">
        <title>The Fusarium graminearum genome reveals a link between localized polymorphism and pathogen specialization.</title>
        <authorList>
            <person name="Cuomo C.A."/>
            <person name="Gueldener U."/>
            <person name="Xu J.-R."/>
            <person name="Trail F."/>
            <person name="Turgeon B.G."/>
            <person name="Di Pietro A."/>
            <person name="Walton J.D."/>
            <person name="Ma L.-J."/>
            <person name="Baker S.E."/>
            <person name="Rep M."/>
            <person name="Adam G."/>
            <person name="Antoniw J."/>
            <person name="Baldwin T."/>
            <person name="Calvo S.E."/>
            <person name="Chang Y.-L."/>
            <person name="DeCaprio D."/>
            <person name="Gale L.R."/>
            <person name="Gnerre S."/>
            <person name="Goswami R.S."/>
            <person name="Hammond-Kosack K."/>
            <person name="Harris L.J."/>
            <person name="Hilburn K."/>
            <person name="Kennell J.C."/>
            <person name="Kroken S."/>
            <person name="Magnuson J.K."/>
            <person name="Mannhaupt G."/>
            <person name="Mauceli E.W."/>
            <person name="Mewes H.-W."/>
            <person name="Mitterbauer R."/>
            <person name="Muehlbauer G."/>
            <person name="Muensterkoetter M."/>
            <person name="Nelson D."/>
            <person name="O'Donnell K."/>
            <person name="Ouellet T."/>
            <person name="Qi W."/>
            <person name="Quesneville H."/>
            <person name="Roncero M.I.G."/>
            <person name="Seong K.-Y."/>
            <person name="Tetko I.V."/>
            <person name="Urban M."/>
            <person name="Waalwijk C."/>
            <person name="Ward T.J."/>
            <person name="Yao J."/>
            <person name="Birren B.W."/>
            <person name="Kistler H.C."/>
        </authorList>
    </citation>
    <scope>NUCLEOTIDE SEQUENCE [LARGE SCALE GENOMIC DNA]</scope>
    <source>
        <strain evidence="4">ATCC MYA-4620 / CBS 123657 / FGSC 9075 / NRRL 31084 / PH-1</strain>
        <strain evidence="3">PH-1 / ATCC MYA-4620 / FGSC 9075 / NRRL 31084</strain>
    </source>
</reference>
<organism evidence="3">
    <name type="scientific">Gibberella zeae (strain ATCC MYA-4620 / CBS 123657 / FGSC 9075 / NRRL 31084 / PH-1)</name>
    <name type="common">Wheat head blight fungus</name>
    <name type="synonym">Fusarium graminearum</name>
    <dbReference type="NCBI Taxonomy" id="229533"/>
    <lineage>
        <taxon>Eukaryota</taxon>
        <taxon>Fungi</taxon>
        <taxon>Dikarya</taxon>
        <taxon>Ascomycota</taxon>
        <taxon>Pezizomycotina</taxon>
        <taxon>Sordariomycetes</taxon>
        <taxon>Hypocreomycetidae</taxon>
        <taxon>Hypocreales</taxon>
        <taxon>Nectriaceae</taxon>
        <taxon>Fusarium</taxon>
    </lineage>
</organism>
<accession>A0A0E0RUY9</accession>
<name>A0A0E0RUY9_GIBZE</name>
<reference key="3">
    <citation type="submission" date="2014-02" db="EMBL/GenBank/DDBJ databases">
        <title>A revised Fusarium graminearum genomic reference sequence using whole shotgun re-sequencing.</title>
        <authorList>
            <person name="King R."/>
            <person name="Urban M."/>
            <person name="Hassani-Pak K."/>
            <person name="Hammond-Kosack K."/>
        </authorList>
    </citation>
    <scope>NUCLEOTIDE SEQUENCE</scope>
    <source>
        <strain>PH-1</strain>
    </source>
</reference>
<proteinExistence type="predicted"/>
<dbReference type="InParanoid" id="A0A0E0RUY9"/>
<dbReference type="VEuPathDB" id="FungiDB:FGRAMPH1_01G06519"/>
<keyword evidence="4" id="KW-1185">Reference proteome</keyword>
<dbReference type="AlphaFoldDB" id="A0A0E0RUY9"/>
<dbReference type="EnsemblFungi" id="CEF75064">
    <property type="protein sequence ID" value="CEF75064"/>
    <property type="gene ID" value="FGRRES_15156"/>
</dbReference>
<dbReference type="EMBL" id="HG970332">
    <property type="protein sequence ID" value="CEF75064.1"/>
    <property type="molecule type" value="Genomic_DNA"/>
</dbReference>
<sequence>MSDVCITSEEENPRGIQNKTWVLIIDRGGRSFRVDKGRSTATTTPPPRSLRRAGSPLGGVDHVTLQL</sequence>